<dbReference type="SUPFAM" id="SSF54637">
    <property type="entry name" value="Thioesterase/thiol ester dehydrase-isomerase"/>
    <property type="match status" value="1"/>
</dbReference>
<protein>
    <submittedName>
        <fullName evidence="4">Tol-pal system-associated acyl-CoA thioesterase</fullName>
    </submittedName>
</protein>
<dbReference type="InterPro" id="IPR006683">
    <property type="entry name" value="Thioestr_dom"/>
</dbReference>
<accession>H8GL25</accession>
<evidence type="ECO:0000313" key="4">
    <source>
        <dbReference type="EMBL" id="EIC30506.1"/>
    </source>
</evidence>
<keyword evidence="2" id="KW-0378">Hydrolase</keyword>
<dbReference type="PANTHER" id="PTHR31793">
    <property type="entry name" value="4-HYDROXYBENZOYL-COA THIOESTERASE FAMILY MEMBER"/>
    <property type="match status" value="1"/>
</dbReference>
<evidence type="ECO:0000259" key="3">
    <source>
        <dbReference type="Pfam" id="PF03061"/>
    </source>
</evidence>
<dbReference type="InterPro" id="IPR050563">
    <property type="entry name" value="4-hydroxybenzoyl-CoA_TE"/>
</dbReference>
<name>H8GL25_METAL</name>
<dbReference type="eggNOG" id="COG0824">
    <property type="taxonomic scope" value="Bacteria"/>
</dbReference>
<dbReference type="EMBL" id="CM001475">
    <property type="protein sequence ID" value="EIC30506.1"/>
    <property type="molecule type" value="Genomic_DNA"/>
</dbReference>
<dbReference type="STRING" id="686340.Metal_2815"/>
<keyword evidence="5" id="KW-1185">Reference proteome</keyword>
<organism evidence="4 5">
    <name type="scientific">Methylomicrobium album BG8</name>
    <dbReference type="NCBI Taxonomy" id="686340"/>
    <lineage>
        <taxon>Bacteria</taxon>
        <taxon>Pseudomonadati</taxon>
        <taxon>Pseudomonadota</taxon>
        <taxon>Gammaproteobacteria</taxon>
        <taxon>Methylococcales</taxon>
        <taxon>Methylococcaceae</taxon>
        <taxon>Methylomicrobium</taxon>
    </lineage>
</organism>
<reference evidence="4 5" key="1">
    <citation type="journal article" date="2013" name="Genome Announc.">
        <title>Genome Sequence of the Obligate Gammaproteobacterial Methanotroph Methylomicrobium album Strain BG8.</title>
        <authorList>
            <person name="Kits K.D."/>
            <person name="Kalyuzhnaya M.G."/>
            <person name="Klotz M.G."/>
            <person name="Jetten M.S."/>
            <person name="Op den Camp H.J."/>
            <person name="Vuilleumier S."/>
            <person name="Bringel F."/>
            <person name="Dispirito A.A."/>
            <person name="Murrell J.C."/>
            <person name="Bruce D."/>
            <person name="Cheng J.F."/>
            <person name="Copeland A."/>
            <person name="Goodwin L."/>
            <person name="Hauser L."/>
            <person name="Lajus A."/>
            <person name="Land M.L."/>
            <person name="Lapidus A."/>
            <person name="Lucas S."/>
            <person name="Medigue C."/>
            <person name="Pitluck S."/>
            <person name="Woyke T."/>
            <person name="Zeytun A."/>
            <person name="Stein L.Y."/>
        </authorList>
    </citation>
    <scope>NUCLEOTIDE SEQUENCE [LARGE SCALE GENOMIC DNA]</scope>
    <source>
        <strain evidence="4 5">BG8</strain>
    </source>
</reference>
<dbReference type="GO" id="GO:0047617">
    <property type="term" value="F:fatty acyl-CoA hydrolase activity"/>
    <property type="evidence" value="ECO:0007669"/>
    <property type="project" value="TreeGrafter"/>
</dbReference>
<dbReference type="FunFam" id="3.10.129.10:FF:000004">
    <property type="entry name" value="Tol-pal system-associated acyl-CoA thioesterase"/>
    <property type="match status" value="1"/>
</dbReference>
<dbReference type="PIRSF" id="PIRSF003230">
    <property type="entry name" value="YbgC"/>
    <property type="match status" value="1"/>
</dbReference>
<dbReference type="InterPro" id="IPR014166">
    <property type="entry name" value="Tol-Pal_acyl-CoA_thioesterase"/>
</dbReference>
<dbReference type="Proteomes" id="UP000005090">
    <property type="component" value="Chromosome"/>
</dbReference>
<dbReference type="InterPro" id="IPR008272">
    <property type="entry name" value="HB-CoA_thioesterase_AS"/>
</dbReference>
<dbReference type="PANTHER" id="PTHR31793:SF37">
    <property type="entry name" value="ACYL-COA THIOESTER HYDROLASE YBGC"/>
    <property type="match status" value="1"/>
</dbReference>
<evidence type="ECO:0000256" key="1">
    <source>
        <dbReference type="ARBA" id="ARBA00005953"/>
    </source>
</evidence>
<dbReference type="AlphaFoldDB" id="H8GL25"/>
<dbReference type="PROSITE" id="PS01328">
    <property type="entry name" value="4HBCOA_THIOESTERASE"/>
    <property type="match status" value="1"/>
</dbReference>
<gene>
    <name evidence="4" type="ORF">Metal_2815</name>
</gene>
<dbReference type="NCBIfam" id="TIGR00051">
    <property type="entry name" value="YbgC/FadM family acyl-CoA thioesterase"/>
    <property type="match status" value="1"/>
</dbReference>
<comment type="similarity">
    <text evidence="1">Belongs to the 4-hydroxybenzoyl-CoA thioesterase family.</text>
</comment>
<dbReference type="HOGENOM" id="CLU_101141_7_1_6"/>
<dbReference type="Gene3D" id="3.10.129.10">
    <property type="entry name" value="Hotdog Thioesterase"/>
    <property type="match status" value="1"/>
</dbReference>
<dbReference type="RefSeq" id="WP_005373137.1">
    <property type="nucleotide sequence ID" value="NZ_CM001475.1"/>
</dbReference>
<dbReference type="NCBIfam" id="TIGR02799">
    <property type="entry name" value="thio_ybgC"/>
    <property type="match status" value="1"/>
</dbReference>
<evidence type="ECO:0000256" key="2">
    <source>
        <dbReference type="ARBA" id="ARBA00022801"/>
    </source>
</evidence>
<dbReference type="InterPro" id="IPR006684">
    <property type="entry name" value="YbgC/YbaW"/>
</dbReference>
<proteinExistence type="inferred from homology"/>
<dbReference type="CDD" id="cd00586">
    <property type="entry name" value="4HBT"/>
    <property type="match status" value="1"/>
</dbReference>
<dbReference type="Pfam" id="PF03061">
    <property type="entry name" value="4HBT"/>
    <property type="match status" value="1"/>
</dbReference>
<dbReference type="InterPro" id="IPR029069">
    <property type="entry name" value="HotDog_dom_sf"/>
</dbReference>
<evidence type="ECO:0000313" key="5">
    <source>
        <dbReference type="Proteomes" id="UP000005090"/>
    </source>
</evidence>
<feature type="domain" description="Thioesterase" evidence="3">
    <location>
        <begin position="25"/>
        <end position="110"/>
    </location>
</feature>
<sequence length="139" mass="15985">MIQGDKPIKKFNWPIRVYYEDTDAGGVVFHSNYLNFFERARTEMLRAFGHEQDALRADYGIIFVVRSLQVDYLKPARFNDLLLVGARLTEAKKASLVFEQKITRGDDILCKGIFRIACLDANAMTPKAIPQHLFKTIEE</sequence>